<organism evidence="1 2">
    <name type="scientific">Methanofollis liminatans DSM 4140</name>
    <dbReference type="NCBI Taxonomy" id="28892"/>
    <lineage>
        <taxon>Archaea</taxon>
        <taxon>Methanobacteriati</taxon>
        <taxon>Methanobacteriota</taxon>
        <taxon>Stenosarchaea group</taxon>
        <taxon>Methanomicrobia</taxon>
        <taxon>Methanomicrobiales</taxon>
        <taxon>Methanomicrobiaceae</taxon>
        <taxon>Methanofollis</taxon>
    </lineage>
</organism>
<gene>
    <name evidence="1" type="ORF">Metli_1825</name>
</gene>
<dbReference type="PATRIC" id="fig|28892.9.peg.1982"/>
<reference evidence="1 2" key="1">
    <citation type="submission" date="2011-08" db="EMBL/GenBank/DDBJ databases">
        <title>The complete genome of Methanofollis liminatans DSM 4140.</title>
        <authorList>
            <consortium name="US DOE Joint Genome Institute (JGI-PGF)"/>
            <person name="Lucas S."/>
            <person name="Han J."/>
            <person name="Lapidus A."/>
            <person name="Bruce D."/>
            <person name="Goodwin L."/>
            <person name="Pitluck S."/>
            <person name="Peters L."/>
            <person name="Kyrpides N."/>
            <person name="Mavromatis K."/>
            <person name="Ivanova N."/>
            <person name="Mikhailova N."/>
            <person name="Lu M."/>
            <person name="Detter J.C."/>
            <person name="Tapia R."/>
            <person name="Han C."/>
            <person name="Land M."/>
            <person name="Hauser L."/>
            <person name="Markowitz V."/>
            <person name="Cheng J.-F."/>
            <person name="Hugenholtz P."/>
            <person name="Woyke T."/>
            <person name="Wu D."/>
            <person name="Spring S."/>
            <person name="Schuler E."/>
            <person name="Brambilla E."/>
            <person name="Klenk H.-P."/>
            <person name="Eisen J.A."/>
        </authorList>
    </citation>
    <scope>NUCLEOTIDE SEQUENCE [LARGE SCALE GENOMIC DNA]</scope>
    <source>
        <strain evidence="1 2">DSM 4140</strain>
    </source>
</reference>
<sequence>MLFRKMSSSYRTILIAALILSVALVLPVAAVTTSITVTKYADNNYSQSVDAETFNLSQLRTLSSVYSNGPVYMQGPTFDSNDPWGDGGQNMINFYGHNGSRVSNITDEVGGMSDGDELKVQSSDGFSLYFGYDNVYAPDSSQGDMIVAWWDSDYGFVPDYTYGMRLFFYTPPSSYGVDDSLNLTLRDMEASFDPWYRHNYSLTWPSAKGLSSKYVQYLKIYPPHRYDFNTTGDTVEYAYEGDVDGVPGTSTVPSTAFSSTANIAADDSVSYQTDSENEGEYAAQRFVFNVAESAGNIEKIAVTWVGTGTNAGDTDGADLYIWNGSNYELLQSSTSSSEVTLSGEKTSSISDYINDGNVTVLVKQKSASNGDDASTLATDYVKFVVTHHHAN</sequence>
<dbReference type="HOGENOM" id="CLU_705174_0_0_2"/>
<dbReference type="AlphaFoldDB" id="J0SAQ6"/>
<evidence type="ECO:0000313" key="1">
    <source>
        <dbReference type="EMBL" id="EJG07769.1"/>
    </source>
</evidence>
<dbReference type="Proteomes" id="UP000005095">
    <property type="component" value="Chromosome"/>
</dbReference>
<keyword evidence="2" id="KW-1185">Reference proteome</keyword>
<evidence type="ECO:0000313" key="2">
    <source>
        <dbReference type="Proteomes" id="UP000005095"/>
    </source>
</evidence>
<dbReference type="EMBL" id="CM001555">
    <property type="protein sequence ID" value="EJG07769.1"/>
    <property type="molecule type" value="Genomic_DNA"/>
</dbReference>
<protein>
    <submittedName>
        <fullName evidence="1">Uncharacterized protein</fullName>
    </submittedName>
</protein>
<accession>J0SAQ6</accession>
<name>J0SAQ6_9EURY</name>
<proteinExistence type="predicted"/>